<sequence>MPSWMHTGAHLSLLTGDAAPATWTPSAGSGSYNPDLRILPFDARSATSHHGQQEQQASESISKETKKRKKRVVLEEDDRRSVREYHTENPFATQVETAKEYKFIRGKPPIHYSPFFYNKHYMANKLNSTVLRIVRGRTTRE</sequence>
<feature type="compositionally biased region" description="Basic and acidic residues" evidence="1">
    <location>
        <begin position="72"/>
        <end position="81"/>
    </location>
</feature>
<evidence type="ECO:0000256" key="2">
    <source>
        <dbReference type="SAM" id="SignalP"/>
    </source>
</evidence>
<accession>A0A167W2I2</accession>
<keyword evidence="2" id="KW-0732">Signal</keyword>
<proteinExistence type="predicted"/>
<feature type="region of interest" description="Disordered" evidence="1">
    <location>
        <begin position="25"/>
        <end position="81"/>
    </location>
</feature>
<keyword evidence="4" id="KW-1185">Reference proteome</keyword>
<feature type="chain" id="PRO_5007893752" evidence="2">
    <location>
        <begin position="21"/>
        <end position="141"/>
    </location>
</feature>
<gene>
    <name evidence="3" type="ORF">SPI_03419</name>
</gene>
<feature type="compositionally biased region" description="Polar residues" evidence="1">
    <location>
        <begin position="45"/>
        <end position="60"/>
    </location>
</feature>
<dbReference type="Proteomes" id="UP000076874">
    <property type="component" value="Unassembled WGS sequence"/>
</dbReference>
<feature type="signal peptide" evidence="2">
    <location>
        <begin position="1"/>
        <end position="20"/>
    </location>
</feature>
<dbReference type="EMBL" id="AZHD01000005">
    <property type="protein sequence ID" value="OAA63256.1"/>
    <property type="molecule type" value="Genomic_DNA"/>
</dbReference>
<evidence type="ECO:0000313" key="3">
    <source>
        <dbReference type="EMBL" id="OAA63256.1"/>
    </source>
</evidence>
<name>A0A167W2I2_9HYPO</name>
<comment type="caution">
    <text evidence="3">The sequence shown here is derived from an EMBL/GenBank/DDBJ whole genome shotgun (WGS) entry which is preliminary data.</text>
</comment>
<reference evidence="3 4" key="1">
    <citation type="journal article" date="2016" name="Genome Biol. Evol.">
        <title>Divergent and convergent evolution of fungal pathogenicity.</title>
        <authorList>
            <person name="Shang Y."/>
            <person name="Xiao G."/>
            <person name="Zheng P."/>
            <person name="Cen K."/>
            <person name="Zhan S."/>
            <person name="Wang C."/>
        </authorList>
    </citation>
    <scope>NUCLEOTIDE SEQUENCE [LARGE SCALE GENOMIC DNA]</scope>
    <source>
        <strain evidence="3 4">RCEF 264</strain>
    </source>
</reference>
<dbReference type="AlphaFoldDB" id="A0A167W2I2"/>
<protein>
    <submittedName>
        <fullName evidence="3">Uncharacterized protein</fullName>
    </submittedName>
</protein>
<evidence type="ECO:0000256" key="1">
    <source>
        <dbReference type="SAM" id="MobiDB-lite"/>
    </source>
</evidence>
<organism evidence="3 4">
    <name type="scientific">Niveomyces insectorum RCEF 264</name>
    <dbReference type="NCBI Taxonomy" id="1081102"/>
    <lineage>
        <taxon>Eukaryota</taxon>
        <taxon>Fungi</taxon>
        <taxon>Dikarya</taxon>
        <taxon>Ascomycota</taxon>
        <taxon>Pezizomycotina</taxon>
        <taxon>Sordariomycetes</taxon>
        <taxon>Hypocreomycetidae</taxon>
        <taxon>Hypocreales</taxon>
        <taxon>Cordycipitaceae</taxon>
        <taxon>Niveomyces</taxon>
    </lineage>
</organism>
<evidence type="ECO:0000313" key="4">
    <source>
        <dbReference type="Proteomes" id="UP000076874"/>
    </source>
</evidence>